<feature type="domain" description="Phosphatidic acid phosphatase type 2/haloperoxidase" evidence="2">
    <location>
        <begin position="110"/>
        <end position="181"/>
    </location>
</feature>
<feature type="transmembrane region" description="Helical" evidence="1">
    <location>
        <begin position="121"/>
        <end position="140"/>
    </location>
</feature>
<reference evidence="3 4" key="1">
    <citation type="journal article" date="2016" name="Nat. Commun.">
        <title>Thousands of microbial genomes shed light on interconnected biogeochemical processes in an aquifer system.</title>
        <authorList>
            <person name="Anantharaman K."/>
            <person name="Brown C.T."/>
            <person name="Hug L.A."/>
            <person name="Sharon I."/>
            <person name="Castelle C.J."/>
            <person name="Probst A.J."/>
            <person name="Thomas B.C."/>
            <person name="Singh A."/>
            <person name="Wilkins M.J."/>
            <person name="Karaoz U."/>
            <person name="Brodie E.L."/>
            <person name="Williams K.H."/>
            <person name="Hubbard S.S."/>
            <person name="Banfield J.F."/>
        </authorList>
    </citation>
    <scope>NUCLEOTIDE SEQUENCE [LARGE SCALE GENOMIC DNA]</scope>
</reference>
<evidence type="ECO:0000313" key="3">
    <source>
        <dbReference type="EMBL" id="OGM75531.1"/>
    </source>
</evidence>
<keyword evidence="1" id="KW-0812">Transmembrane</keyword>
<feature type="transmembrane region" description="Helical" evidence="1">
    <location>
        <begin position="69"/>
        <end position="88"/>
    </location>
</feature>
<comment type="caution">
    <text evidence="3">The sequence shown here is derived from an EMBL/GenBank/DDBJ whole genome shotgun (WGS) entry which is preliminary data.</text>
</comment>
<dbReference type="SUPFAM" id="SSF48317">
    <property type="entry name" value="Acid phosphatase/Vanadium-dependent haloperoxidase"/>
    <property type="match status" value="1"/>
</dbReference>
<sequence length="189" mass="22013">MVRGLLLILFLISTVLYLLLNRRPSKYYWKSFWDDKIPLVPIFIIPYLGLFPFLIATFMFVWKNDIFTFFVTNLVIANYTASIFWYLFPNGVKRPIIKSRDFFSKILSKLYKIDKYDTNGFPSNHVFISIICSIFLSLVYPGQTYLFILTAGVIVISVVLVKQHYLIDVIGGTIWALGTYSLVRLLFMS</sequence>
<evidence type="ECO:0000259" key="2">
    <source>
        <dbReference type="Pfam" id="PF01569"/>
    </source>
</evidence>
<dbReference type="InterPro" id="IPR000326">
    <property type="entry name" value="PAP2/HPO"/>
</dbReference>
<evidence type="ECO:0000256" key="1">
    <source>
        <dbReference type="SAM" id="Phobius"/>
    </source>
</evidence>
<organism evidence="3 4">
    <name type="scientific">Candidatus Woesebacteria bacterium RIFOXYA1_FULL_40_18</name>
    <dbReference type="NCBI Taxonomy" id="1802532"/>
    <lineage>
        <taxon>Bacteria</taxon>
        <taxon>Candidatus Woeseibacteriota</taxon>
    </lineage>
</organism>
<feature type="transmembrane region" description="Helical" evidence="1">
    <location>
        <begin position="145"/>
        <end position="163"/>
    </location>
</feature>
<keyword evidence="1" id="KW-1133">Transmembrane helix</keyword>
<dbReference type="Gene3D" id="1.20.144.10">
    <property type="entry name" value="Phosphatidic acid phosphatase type 2/haloperoxidase"/>
    <property type="match status" value="1"/>
</dbReference>
<dbReference type="GO" id="GO:0016020">
    <property type="term" value="C:membrane"/>
    <property type="evidence" value="ECO:0007669"/>
    <property type="project" value="UniProtKB-SubCell"/>
</dbReference>
<dbReference type="Pfam" id="PF01569">
    <property type="entry name" value="PAP2"/>
    <property type="match status" value="1"/>
</dbReference>
<protein>
    <recommendedName>
        <fullName evidence="2">Phosphatidic acid phosphatase type 2/haloperoxidase domain-containing protein</fullName>
    </recommendedName>
</protein>
<accession>A0A1F8CH28</accession>
<keyword evidence="1" id="KW-0472">Membrane</keyword>
<dbReference type="EMBL" id="MGHS01000053">
    <property type="protein sequence ID" value="OGM75531.1"/>
    <property type="molecule type" value="Genomic_DNA"/>
</dbReference>
<evidence type="ECO:0000313" key="4">
    <source>
        <dbReference type="Proteomes" id="UP000177855"/>
    </source>
</evidence>
<dbReference type="InterPro" id="IPR036938">
    <property type="entry name" value="PAP2/HPO_sf"/>
</dbReference>
<proteinExistence type="predicted"/>
<dbReference type="STRING" id="1802532.A2210_00335"/>
<dbReference type="AlphaFoldDB" id="A0A1F8CH28"/>
<feature type="transmembrane region" description="Helical" evidence="1">
    <location>
        <begin position="169"/>
        <end position="187"/>
    </location>
</feature>
<feature type="transmembrane region" description="Helical" evidence="1">
    <location>
        <begin position="37"/>
        <end position="62"/>
    </location>
</feature>
<gene>
    <name evidence="3" type="ORF">A2210_00335</name>
</gene>
<dbReference type="Proteomes" id="UP000177855">
    <property type="component" value="Unassembled WGS sequence"/>
</dbReference>
<name>A0A1F8CH28_9BACT</name>